<dbReference type="Proteomes" id="UP000466442">
    <property type="component" value="Linkage Group LG5"/>
</dbReference>
<feature type="compositionally biased region" description="Basic and acidic residues" evidence="1">
    <location>
        <begin position="228"/>
        <end position="242"/>
    </location>
</feature>
<gene>
    <name evidence="2" type="ORF">GE061_014338</name>
</gene>
<evidence type="ECO:0000313" key="3">
    <source>
        <dbReference type="Proteomes" id="UP000466442"/>
    </source>
</evidence>
<protein>
    <submittedName>
        <fullName evidence="2">Uncharacterized protein</fullName>
    </submittedName>
</protein>
<feature type="region of interest" description="Disordered" evidence="1">
    <location>
        <begin position="388"/>
        <end position="409"/>
    </location>
</feature>
<sequence length="409" mass="45432">MDNSPWTIPSSDEHVCNQERPRQLRDFDAYPPRRFLSYSSEYLIGRHEPCPAHPHLLPPPPPPPSIPTIAHRAGTLPRKKTSVRRTKELEDMSRMPKHVSFARSHTMQSFDDTQSFGSGSCITSCSQERLIDGKKSSESPKVIVMEKPKRAPMKTQATQTEVCLGRKPLPPNYLSLSPRTVQRVRMVSQGAQTNGDKAAATTRKLMKSFSEVGKFGTLPQPVQPPPPEIHEPLQRTQSEEPRSPFLPASPKEIFINFEPLEKKQKKKLGKALSDGEMLESKGGKEDEPCTLSDGELASAKSTQEAEDEDQLGPTIGHHLEPPAPRKLISADSQEEEFHENLIYQNIFRRTVRTDSMESPVNGVDANGLAVASSPSPFASCDSLNTKDHSDGIWNESQMTVSNLGNSNRK</sequence>
<feature type="compositionally biased region" description="Polar residues" evidence="1">
    <location>
        <begin position="394"/>
        <end position="409"/>
    </location>
</feature>
<proteinExistence type="predicted"/>
<name>A0A8S9XQ90_APOLU</name>
<dbReference type="EMBL" id="WIXP02000005">
    <property type="protein sequence ID" value="KAF6211222.1"/>
    <property type="molecule type" value="Genomic_DNA"/>
</dbReference>
<evidence type="ECO:0000313" key="2">
    <source>
        <dbReference type="EMBL" id="KAF6211222.1"/>
    </source>
</evidence>
<feature type="region of interest" description="Disordered" evidence="1">
    <location>
        <begin position="214"/>
        <end position="251"/>
    </location>
</feature>
<feature type="region of interest" description="Disordered" evidence="1">
    <location>
        <begin position="50"/>
        <end position="71"/>
    </location>
</feature>
<dbReference type="AlphaFoldDB" id="A0A8S9XQ90"/>
<feature type="region of interest" description="Disordered" evidence="1">
    <location>
        <begin position="1"/>
        <end position="28"/>
    </location>
</feature>
<accession>A0A8S9XQ90</accession>
<dbReference type="OrthoDB" id="2157866at2759"/>
<reference evidence="2" key="1">
    <citation type="journal article" date="2021" name="Mol. Ecol. Resour.">
        <title>Apolygus lucorum genome provides insights into omnivorousness and mesophyll feeding.</title>
        <authorList>
            <person name="Liu Y."/>
            <person name="Liu H."/>
            <person name="Wang H."/>
            <person name="Huang T."/>
            <person name="Liu B."/>
            <person name="Yang B."/>
            <person name="Yin L."/>
            <person name="Li B."/>
            <person name="Zhang Y."/>
            <person name="Zhang S."/>
            <person name="Jiang F."/>
            <person name="Zhang X."/>
            <person name="Ren Y."/>
            <person name="Wang B."/>
            <person name="Wang S."/>
            <person name="Lu Y."/>
            <person name="Wu K."/>
            <person name="Fan W."/>
            <person name="Wang G."/>
        </authorList>
    </citation>
    <scope>NUCLEOTIDE SEQUENCE</scope>
    <source>
        <strain evidence="2">12Hb</strain>
    </source>
</reference>
<dbReference type="PANTHER" id="PTHR47644:SF1">
    <property type="entry name" value="PDZ DOMAIN-CONTAINING PROTEIN"/>
    <property type="match status" value="1"/>
</dbReference>
<feature type="compositionally biased region" description="Basic and acidic residues" evidence="1">
    <location>
        <begin position="278"/>
        <end position="287"/>
    </location>
</feature>
<feature type="compositionally biased region" description="Polar residues" evidence="1">
    <location>
        <begin position="1"/>
        <end position="10"/>
    </location>
</feature>
<organism evidence="2 3">
    <name type="scientific">Apolygus lucorum</name>
    <name type="common">Small green plant bug</name>
    <name type="synonym">Lygocoris lucorum</name>
    <dbReference type="NCBI Taxonomy" id="248454"/>
    <lineage>
        <taxon>Eukaryota</taxon>
        <taxon>Metazoa</taxon>
        <taxon>Ecdysozoa</taxon>
        <taxon>Arthropoda</taxon>
        <taxon>Hexapoda</taxon>
        <taxon>Insecta</taxon>
        <taxon>Pterygota</taxon>
        <taxon>Neoptera</taxon>
        <taxon>Paraneoptera</taxon>
        <taxon>Hemiptera</taxon>
        <taxon>Heteroptera</taxon>
        <taxon>Panheteroptera</taxon>
        <taxon>Cimicomorpha</taxon>
        <taxon>Miridae</taxon>
        <taxon>Mirini</taxon>
        <taxon>Apolygus</taxon>
    </lineage>
</organism>
<keyword evidence="3" id="KW-1185">Reference proteome</keyword>
<evidence type="ECO:0000256" key="1">
    <source>
        <dbReference type="SAM" id="MobiDB-lite"/>
    </source>
</evidence>
<feature type="compositionally biased region" description="Basic and acidic residues" evidence="1">
    <location>
        <begin position="11"/>
        <end position="28"/>
    </location>
</feature>
<comment type="caution">
    <text evidence="2">The sequence shown here is derived from an EMBL/GenBank/DDBJ whole genome shotgun (WGS) entry which is preliminary data.</text>
</comment>
<feature type="region of interest" description="Disordered" evidence="1">
    <location>
        <begin position="265"/>
        <end position="334"/>
    </location>
</feature>
<feature type="compositionally biased region" description="Pro residues" evidence="1">
    <location>
        <begin position="56"/>
        <end position="66"/>
    </location>
</feature>
<dbReference type="PANTHER" id="PTHR47644">
    <property type="entry name" value="AGAP008221-PA"/>
    <property type="match status" value="1"/>
</dbReference>